<evidence type="ECO:0000313" key="11">
    <source>
        <dbReference type="Proteomes" id="UP000473278"/>
    </source>
</evidence>
<name>A0A6M1T476_9BACT</name>
<comment type="caution">
    <text evidence="10">The sequence shown here is derived from an EMBL/GenBank/DDBJ whole genome shotgun (WGS) entry which is preliminary data.</text>
</comment>
<keyword evidence="3" id="KW-0813">Transport</keyword>
<evidence type="ECO:0000256" key="3">
    <source>
        <dbReference type="ARBA" id="ARBA00022448"/>
    </source>
</evidence>
<dbReference type="PANTHER" id="PTHR30026:SF13">
    <property type="entry name" value="MEMBRANE EFFLUX PROTEIN, PUTATIVE-RELATED"/>
    <property type="match status" value="1"/>
</dbReference>
<dbReference type="Gene3D" id="1.20.1600.10">
    <property type="entry name" value="Outer membrane efflux proteins (OEP)"/>
    <property type="match status" value="1"/>
</dbReference>
<keyword evidence="4" id="KW-1134">Transmembrane beta strand</keyword>
<comment type="similarity">
    <text evidence="2">Belongs to the outer membrane factor (OMF) (TC 1.B.17) family.</text>
</comment>
<dbReference type="InterPro" id="IPR051906">
    <property type="entry name" value="TolC-like"/>
</dbReference>
<keyword evidence="6" id="KW-0472">Membrane</keyword>
<dbReference type="InterPro" id="IPR003423">
    <property type="entry name" value="OMP_efflux"/>
</dbReference>
<dbReference type="PANTHER" id="PTHR30026">
    <property type="entry name" value="OUTER MEMBRANE PROTEIN TOLC"/>
    <property type="match status" value="1"/>
</dbReference>
<sequence>MFLRLLLAGIVLVVAVNNVSAQDTVKVSLQEFIEIGINNSGQLDFEQQKVSLAENRIDQAQNQRYLPRFDLSTQHGLVPGVKSNVEGLDPNEFYLDPDLENDWEDIGVFTRAEVNAIQPIFAWGGLRSLVKAARAGAESAKEQFESQQSNIEIRLYELYESYLLSVELQRLLDEANGKIEDIGEQIEEQRESGDSELDESDVFKFEIFKSEFAIRAAEVNENIAYIKSIWSYVTQSDENTIYMPDLQFLDPVGNSIQELDYYRTHAIQERAEVKAIEAGIEAAEYGLDATKAQNYPTLFLGLSGSYANTPNRPRQSNPFIINNSNYASAAFGIGIRQNLDFFSMKADVERSNIQYNQAKYLKDAAVDGIVLEINDKYKNASLSKVKVDRTDEALVTSKKWLRQEQLDYDFGMGDTKDLIDAMQKELELKVQLKREIFEFNKNMAELYKASGMDITTLKLNNN</sequence>
<evidence type="ECO:0000256" key="5">
    <source>
        <dbReference type="ARBA" id="ARBA00022692"/>
    </source>
</evidence>
<evidence type="ECO:0000256" key="7">
    <source>
        <dbReference type="ARBA" id="ARBA00023237"/>
    </source>
</evidence>
<keyword evidence="7" id="KW-0998">Cell outer membrane</keyword>
<feature type="coiled-coil region" evidence="8">
    <location>
        <begin position="165"/>
        <end position="192"/>
    </location>
</feature>
<proteinExistence type="inferred from homology"/>
<keyword evidence="5" id="KW-0812">Transmembrane</keyword>
<keyword evidence="11" id="KW-1185">Reference proteome</keyword>
<dbReference type="GO" id="GO:0009279">
    <property type="term" value="C:cell outer membrane"/>
    <property type="evidence" value="ECO:0007669"/>
    <property type="project" value="UniProtKB-SubCell"/>
</dbReference>
<evidence type="ECO:0000256" key="1">
    <source>
        <dbReference type="ARBA" id="ARBA00004442"/>
    </source>
</evidence>
<evidence type="ECO:0000313" key="10">
    <source>
        <dbReference type="EMBL" id="NGP76795.1"/>
    </source>
</evidence>
<evidence type="ECO:0000256" key="6">
    <source>
        <dbReference type="ARBA" id="ARBA00023136"/>
    </source>
</evidence>
<feature type="chain" id="PRO_5026859681" evidence="9">
    <location>
        <begin position="22"/>
        <end position="462"/>
    </location>
</feature>
<dbReference type="EMBL" id="JAALLT010000003">
    <property type="protein sequence ID" value="NGP76795.1"/>
    <property type="molecule type" value="Genomic_DNA"/>
</dbReference>
<dbReference type="Pfam" id="PF02321">
    <property type="entry name" value="OEP"/>
    <property type="match status" value="1"/>
</dbReference>
<comment type="subcellular location">
    <subcellularLocation>
        <location evidence="1">Cell outer membrane</location>
    </subcellularLocation>
</comment>
<keyword evidence="9" id="KW-0732">Signal</keyword>
<dbReference type="GO" id="GO:0015288">
    <property type="term" value="F:porin activity"/>
    <property type="evidence" value="ECO:0007669"/>
    <property type="project" value="TreeGrafter"/>
</dbReference>
<dbReference type="GO" id="GO:0015562">
    <property type="term" value="F:efflux transmembrane transporter activity"/>
    <property type="evidence" value="ECO:0007669"/>
    <property type="project" value="InterPro"/>
</dbReference>
<accession>A0A6M1T476</accession>
<organism evidence="10 11">
    <name type="scientific">Halalkalibaculum roseum</name>
    <dbReference type="NCBI Taxonomy" id="2709311"/>
    <lineage>
        <taxon>Bacteria</taxon>
        <taxon>Pseudomonadati</taxon>
        <taxon>Balneolota</taxon>
        <taxon>Balneolia</taxon>
        <taxon>Balneolales</taxon>
        <taxon>Balneolaceae</taxon>
        <taxon>Halalkalibaculum</taxon>
    </lineage>
</organism>
<dbReference type="GO" id="GO:1990281">
    <property type="term" value="C:efflux pump complex"/>
    <property type="evidence" value="ECO:0007669"/>
    <property type="project" value="TreeGrafter"/>
</dbReference>
<feature type="signal peptide" evidence="9">
    <location>
        <begin position="1"/>
        <end position="21"/>
    </location>
</feature>
<evidence type="ECO:0000256" key="8">
    <source>
        <dbReference type="SAM" id="Coils"/>
    </source>
</evidence>
<dbReference type="AlphaFoldDB" id="A0A6M1T476"/>
<reference evidence="10 11" key="1">
    <citation type="submission" date="2020-02" db="EMBL/GenBank/DDBJ databases">
        <title>Balneolaceae bacterium YR4-1, complete genome.</title>
        <authorList>
            <person name="Li Y."/>
            <person name="Wu S."/>
        </authorList>
    </citation>
    <scope>NUCLEOTIDE SEQUENCE [LARGE SCALE GENOMIC DNA]</scope>
    <source>
        <strain evidence="10 11">YR4-1</strain>
    </source>
</reference>
<keyword evidence="8" id="KW-0175">Coiled coil</keyword>
<dbReference type="Proteomes" id="UP000473278">
    <property type="component" value="Unassembled WGS sequence"/>
</dbReference>
<evidence type="ECO:0000256" key="9">
    <source>
        <dbReference type="SAM" id="SignalP"/>
    </source>
</evidence>
<evidence type="ECO:0000256" key="2">
    <source>
        <dbReference type="ARBA" id="ARBA00007613"/>
    </source>
</evidence>
<evidence type="ECO:0000256" key="4">
    <source>
        <dbReference type="ARBA" id="ARBA00022452"/>
    </source>
</evidence>
<gene>
    <name evidence="10" type="ORF">G3570_09135</name>
</gene>
<protein>
    <submittedName>
        <fullName evidence="10">TolC family protein</fullName>
    </submittedName>
</protein>
<dbReference type="SUPFAM" id="SSF56954">
    <property type="entry name" value="Outer membrane efflux proteins (OEP)"/>
    <property type="match status" value="1"/>
</dbReference>